<dbReference type="PANTHER" id="PTHR32212:SF373">
    <property type="entry name" value="F-BOX_LRR-REPEAT PROTEIN 25-LIKE"/>
    <property type="match status" value="1"/>
</dbReference>
<dbReference type="InterPro" id="IPR053781">
    <property type="entry name" value="F-box_AtFBL13-like"/>
</dbReference>
<dbReference type="Proteomes" id="UP000189701">
    <property type="component" value="Unplaced"/>
</dbReference>
<protein>
    <submittedName>
        <fullName evidence="4">F-box/LRR-repeat protein At5g02910-like</fullName>
    </submittedName>
</protein>
<feature type="region of interest" description="Disordered" evidence="1">
    <location>
        <begin position="1"/>
        <end position="28"/>
    </location>
</feature>
<dbReference type="PANTHER" id="PTHR32212">
    <property type="entry name" value="CYCLIN-LIKE F-BOX"/>
    <property type="match status" value="1"/>
</dbReference>
<dbReference type="SUPFAM" id="SSF81383">
    <property type="entry name" value="F-box domain"/>
    <property type="match status" value="1"/>
</dbReference>
<gene>
    <name evidence="4" type="primary">LOC104243464</name>
</gene>
<name>A0A1U7YCI9_NICSY</name>
<sequence length="229" mass="25370">MVLNQGQSAAGDAGSKGQILENQPQKNKKIRTETGIDWISQLPNSLIVQILSLMHITDACRTTILSKRWQYLWTSIDNVIFHSWKTNWSSSLKVDKFISFTDNIAKSSMQQLIDSSVGALGMQILFSKYLRNDVEIENTSNGTRETKVDMGKAETQPRHVWAALALGVCSKIMDGRLRQGIGAEQYQNRPRLGAMPALGVQQLTKSNGTCSAHAKAVGVFLFVTTFTHV</sequence>
<dbReference type="InterPro" id="IPR036047">
    <property type="entry name" value="F-box-like_dom_sf"/>
</dbReference>
<dbReference type="STRING" id="4096.A0A1U7YCI9"/>
<reference evidence="4" key="2">
    <citation type="submission" date="2025-08" db="UniProtKB">
        <authorList>
            <consortium name="RefSeq"/>
        </authorList>
    </citation>
    <scope>IDENTIFICATION</scope>
    <source>
        <tissue evidence="4">Leaf</tissue>
    </source>
</reference>
<accession>A0A1U7YCI9</accession>
<feature type="domain" description="F-box" evidence="2">
    <location>
        <begin position="39"/>
        <end position="77"/>
    </location>
</feature>
<dbReference type="InterPro" id="IPR001810">
    <property type="entry name" value="F-box_dom"/>
</dbReference>
<dbReference type="RefSeq" id="XP_009796954.1">
    <property type="nucleotide sequence ID" value="XM_009798652.1"/>
</dbReference>
<keyword evidence="3" id="KW-1185">Reference proteome</keyword>
<evidence type="ECO:0000256" key="1">
    <source>
        <dbReference type="SAM" id="MobiDB-lite"/>
    </source>
</evidence>
<proteinExistence type="predicted"/>
<dbReference type="CDD" id="cd22160">
    <property type="entry name" value="F-box_AtFBL13-like"/>
    <property type="match status" value="1"/>
</dbReference>
<reference evidence="3" key="1">
    <citation type="journal article" date="2013" name="Genome Biol.">
        <title>Reference genomes and transcriptomes of Nicotiana sylvestris and Nicotiana tomentosiformis.</title>
        <authorList>
            <person name="Sierro N."/>
            <person name="Battey J.N."/>
            <person name="Ouadi S."/>
            <person name="Bovet L."/>
            <person name="Goepfert S."/>
            <person name="Bakaher N."/>
            <person name="Peitsch M.C."/>
            <person name="Ivanov N.V."/>
        </authorList>
    </citation>
    <scope>NUCLEOTIDE SEQUENCE [LARGE SCALE GENOMIC DNA]</scope>
</reference>
<dbReference type="AlphaFoldDB" id="A0A1U7YCI9"/>
<dbReference type="Pfam" id="PF00646">
    <property type="entry name" value="F-box"/>
    <property type="match status" value="1"/>
</dbReference>
<organism evidence="3 4">
    <name type="scientific">Nicotiana sylvestris</name>
    <name type="common">Wood tobacco</name>
    <name type="synonym">South American tobacco</name>
    <dbReference type="NCBI Taxonomy" id="4096"/>
    <lineage>
        <taxon>Eukaryota</taxon>
        <taxon>Viridiplantae</taxon>
        <taxon>Streptophyta</taxon>
        <taxon>Embryophyta</taxon>
        <taxon>Tracheophyta</taxon>
        <taxon>Spermatophyta</taxon>
        <taxon>Magnoliopsida</taxon>
        <taxon>eudicotyledons</taxon>
        <taxon>Gunneridae</taxon>
        <taxon>Pentapetalae</taxon>
        <taxon>asterids</taxon>
        <taxon>lamiids</taxon>
        <taxon>Solanales</taxon>
        <taxon>Solanaceae</taxon>
        <taxon>Nicotianoideae</taxon>
        <taxon>Nicotianeae</taxon>
        <taxon>Nicotiana</taxon>
    </lineage>
</organism>
<evidence type="ECO:0000259" key="2">
    <source>
        <dbReference type="Pfam" id="PF00646"/>
    </source>
</evidence>
<evidence type="ECO:0000313" key="4">
    <source>
        <dbReference type="RefSeq" id="XP_009796954.1"/>
    </source>
</evidence>
<dbReference type="Gene3D" id="1.20.1280.50">
    <property type="match status" value="1"/>
</dbReference>
<evidence type="ECO:0000313" key="3">
    <source>
        <dbReference type="Proteomes" id="UP000189701"/>
    </source>
</evidence>
<dbReference type="OrthoDB" id="1300531at2759"/>